<dbReference type="OrthoDB" id="761920at2759"/>
<sequence>MSGGLRRCGCGVIGGSVGRGGVSDADGGGVQDTGADNVSSRAAKAEERKRGETVRGDGFGKRVLPAGGSRGGLRRSQSCMRWIRLGGQMETLIRMTRMIL</sequence>
<evidence type="ECO:0000256" key="1">
    <source>
        <dbReference type="SAM" id="MobiDB-lite"/>
    </source>
</evidence>
<dbReference type="AlphaFoldDB" id="A0A835R616"/>
<dbReference type="Proteomes" id="UP000636800">
    <property type="component" value="Chromosome 5"/>
</dbReference>
<keyword evidence="3" id="KW-1185">Reference proteome</keyword>
<evidence type="ECO:0000313" key="2">
    <source>
        <dbReference type="EMBL" id="KAG0480012.1"/>
    </source>
</evidence>
<protein>
    <submittedName>
        <fullName evidence="2">Uncharacterized protein</fullName>
    </submittedName>
</protein>
<accession>A0A835R616</accession>
<feature type="compositionally biased region" description="Gly residues" evidence="1">
    <location>
        <begin position="16"/>
        <end position="31"/>
    </location>
</feature>
<gene>
    <name evidence="2" type="ORF">HPP92_010870</name>
</gene>
<dbReference type="EMBL" id="JADCNL010000005">
    <property type="protein sequence ID" value="KAG0480012.1"/>
    <property type="molecule type" value="Genomic_DNA"/>
</dbReference>
<feature type="compositionally biased region" description="Basic and acidic residues" evidence="1">
    <location>
        <begin position="43"/>
        <end position="60"/>
    </location>
</feature>
<feature type="region of interest" description="Disordered" evidence="1">
    <location>
        <begin position="16"/>
        <end position="74"/>
    </location>
</feature>
<comment type="caution">
    <text evidence="2">The sequence shown here is derived from an EMBL/GenBank/DDBJ whole genome shotgun (WGS) entry which is preliminary data.</text>
</comment>
<proteinExistence type="predicted"/>
<reference evidence="2 3" key="1">
    <citation type="journal article" date="2020" name="Nat. Food">
        <title>A phased Vanilla planifolia genome enables genetic improvement of flavour and production.</title>
        <authorList>
            <person name="Hasing T."/>
            <person name="Tang H."/>
            <person name="Brym M."/>
            <person name="Khazi F."/>
            <person name="Huang T."/>
            <person name="Chambers A.H."/>
        </authorList>
    </citation>
    <scope>NUCLEOTIDE SEQUENCE [LARGE SCALE GENOMIC DNA]</scope>
    <source>
        <tissue evidence="2">Leaf</tissue>
    </source>
</reference>
<evidence type="ECO:0000313" key="3">
    <source>
        <dbReference type="Proteomes" id="UP000636800"/>
    </source>
</evidence>
<name>A0A835R616_VANPL</name>
<organism evidence="2 3">
    <name type="scientific">Vanilla planifolia</name>
    <name type="common">Vanilla</name>
    <dbReference type="NCBI Taxonomy" id="51239"/>
    <lineage>
        <taxon>Eukaryota</taxon>
        <taxon>Viridiplantae</taxon>
        <taxon>Streptophyta</taxon>
        <taxon>Embryophyta</taxon>
        <taxon>Tracheophyta</taxon>
        <taxon>Spermatophyta</taxon>
        <taxon>Magnoliopsida</taxon>
        <taxon>Liliopsida</taxon>
        <taxon>Asparagales</taxon>
        <taxon>Orchidaceae</taxon>
        <taxon>Vanilloideae</taxon>
        <taxon>Vanilleae</taxon>
        <taxon>Vanilla</taxon>
    </lineage>
</organism>